<keyword evidence="7" id="KW-0378">Hydrolase</keyword>
<dbReference type="EMBL" id="JARQWQ010000114">
    <property type="protein sequence ID" value="KAK2550146.1"/>
    <property type="molecule type" value="Genomic_DNA"/>
</dbReference>
<feature type="transmembrane region" description="Helical" evidence="4">
    <location>
        <begin position="739"/>
        <end position="759"/>
    </location>
</feature>
<feature type="compositionally biased region" description="Polar residues" evidence="3">
    <location>
        <begin position="686"/>
        <end position="704"/>
    </location>
</feature>
<proteinExistence type="predicted"/>
<evidence type="ECO:0000256" key="4">
    <source>
        <dbReference type="SAM" id="Phobius"/>
    </source>
</evidence>
<sequence length="807" mass="91553">MAEVYSPLLLSLALFLRLSVECIGAKVEWPEGSYGLPKAMTGCPLSPETKWTTGWRFEDTEDSHPNNYKSSSYHLDTVVGLNVNRTFCMKVENDETTEWPKGQYCIYKKADCPKGFQEGYVYWDDENYKNVNKKGGTLPDGVYDRDTLIKYCCRADGDKLTPLTLPVMSSFYLMMSNTSECQRVKGAVATKEFIRFDTEDTRNEDRQDGSYPYGAGIRNHKLYYCYYESCNFTYSLDSEGEIQFTSPNYFKDGFPRAQTCSWRFVVPERKRARIRFVDVRLEGDDSITLAEGWEDGDGSLIGDIKKSTSQRRSGYSASPGSPILVTFHSTSRPQRLQSKGFLGIFTARSESHSSLPEWPSGTFGLPRSKFGCPYSKEITWSSGWRYQDTEDDHASSQKSLSFHMDAVVNKSAVNRSFCMATGNKGNGDWPKGQYCIYKKGVCPKGLSEGYLFFDDENHKNQNRMGGTLPDGVYDEDTKLFYCCRTDGDKRKPMSLPLVSPFYLMAFNSSECQRVKGAMVTQEYIQFDDEDESNKDTSSGMHPYEKGKLNVTISYCYYEACHFTLGENSQEFSSPNYRSTGYSNSQICSWRFHVKHVTPPKQQILLKFPEFRLRKGKDGDVIKIYSGWNASDTLLAEFNGDNPPPIEGVASASSVVYLVFISDEHGQSQGFRGLFLNQEFNSSAVYKQPITSPRETKDTATQPSAVKTEPATTSEPSTTLPSTVQRKLASTQSSSSYAKVVIPLVIIALILVAVVTVYCIRRRRREIRFKKRLDQSRRELDNNGTTYRDLNSKEYESYEDFQEIFPQG</sequence>
<reference evidence="7" key="1">
    <citation type="journal article" date="2023" name="G3 (Bethesda)">
        <title>Whole genome assembly and annotation of the endangered Caribbean coral Acropora cervicornis.</title>
        <authorList>
            <person name="Selwyn J.D."/>
            <person name="Vollmer S.V."/>
        </authorList>
    </citation>
    <scope>NUCLEOTIDE SEQUENCE</scope>
    <source>
        <strain evidence="7">K2</strain>
    </source>
</reference>
<dbReference type="Gene3D" id="2.60.120.290">
    <property type="entry name" value="Spermadhesin, CUB domain"/>
    <property type="match status" value="2"/>
</dbReference>
<keyword evidence="4" id="KW-1133">Transmembrane helix</keyword>
<feature type="region of interest" description="Disordered" evidence="3">
    <location>
        <begin position="686"/>
        <end position="723"/>
    </location>
</feature>
<feature type="chain" id="PRO_5042122270" evidence="5">
    <location>
        <begin position="25"/>
        <end position="807"/>
    </location>
</feature>
<name>A0AAD9PWJ3_ACRCE</name>
<dbReference type="PANTHER" id="PTHR19324">
    <property type="entry name" value="PERFORIN-LIKE PROTEIN 1"/>
    <property type="match status" value="1"/>
</dbReference>
<dbReference type="SUPFAM" id="SSF49854">
    <property type="entry name" value="Spermadhesin, CUB domain"/>
    <property type="match status" value="2"/>
</dbReference>
<dbReference type="GO" id="GO:0008237">
    <property type="term" value="F:metallopeptidase activity"/>
    <property type="evidence" value="ECO:0007669"/>
    <property type="project" value="UniProtKB-KW"/>
</dbReference>
<keyword evidence="5" id="KW-0732">Signal</keyword>
<evidence type="ECO:0000313" key="7">
    <source>
        <dbReference type="EMBL" id="KAK2550146.1"/>
    </source>
</evidence>
<evidence type="ECO:0000259" key="6">
    <source>
        <dbReference type="PROSITE" id="PS01180"/>
    </source>
</evidence>
<evidence type="ECO:0000256" key="5">
    <source>
        <dbReference type="SAM" id="SignalP"/>
    </source>
</evidence>
<evidence type="ECO:0000256" key="1">
    <source>
        <dbReference type="ARBA" id="ARBA00023157"/>
    </source>
</evidence>
<dbReference type="Proteomes" id="UP001249851">
    <property type="component" value="Unassembled WGS sequence"/>
</dbReference>
<dbReference type="AlphaFoldDB" id="A0AAD9PWJ3"/>
<feature type="signal peptide" evidence="5">
    <location>
        <begin position="1"/>
        <end position="24"/>
    </location>
</feature>
<dbReference type="Pfam" id="PF00431">
    <property type="entry name" value="CUB"/>
    <property type="match status" value="1"/>
</dbReference>
<dbReference type="CDD" id="cd00041">
    <property type="entry name" value="CUB"/>
    <property type="match status" value="2"/>
</dbReference>
<reference evidence="7" key="2">
    <citation type="journal article" date="2023" name="Science">
        <title>Genomic signatures of disease resistance in endangered staghorn corals.</title>
        <authorList>
            <person name="Vollmer S.V."/>
            <person name="Selwyn J.D."/>
            <person name="Despard B.A."/>
            <person name="Roesel C.L."/>
        </authorList>
    </citation>
    <scope>NUCLEOTIDE SEQUENCE</scope>
    <source>
        <strain evidence="7">K2</strain>
    </source>
</reference>
<dbReference type="Pfam" id="PF16977">
    <property type="entry name" value="ApeC"/>
    <property type="match status" value="2"/>
</dbReference>
<keyword evidence="1 2" id="KW-1015">Disulfide bond</keyword>
<keyword evidence="8" id="KW-1185">Reference proteome</keyword>
<dbReference type="PROSITE" id="PS01180">
    <property type="entry name" value="CUB"/>
    <property type="match status" value="2"/>
</dbReference>
<keyword evidence="7" id="KW-0482">Metalloprotease</keyword>
<evidence type="ECO:0000256" key="3">
    <source>
        <dbReference type="SAM" id="MobiDB-lite"/>
    </source>
</evidence>
<evidence type="ECO:0000313" key="8">
    <source>
        <dbReference type="Proteomes" id="UP001249851"/>
    </source>
</evidence>
<keyword evidence="4" id="KW-0472">Membrane</keyword>
<feature type="domain" description="CUB" evidence="6">
    <location>
        <begin position="230"/>
        <end position="348"/>
    </location>
</feature>
<feature type="compositionally biased region" description="Low complexity" evidence="3">
    <location>
        <begin position="707"/>
        <end position="722"/>
    </location>
</feature>
<gene>
    <name evidence="7" type="ORF">P5673_029175</name>
</gene>
<dbReference type="InterPro" id="IPR035914">
    <property type="entry name" value="Sperma_CUB_dom_sf"/>
</dbReference>
<protein>
    <submittedName>
        <fullName evidence="7">Zinc metalloproteinase nas-39</fullName>
    </submittedName>
</protein>
<evidence type="ECO:0000256" key="2">
    <source>
        <dbReference type="PROSITE-ProRule" id="PRU00059"/>
    </source>
</evidence>
<dbReference type="InterPro" id="IPR031569">
    <property type="entry name" value="ApeC"/>
</dbReference>
<dbReference type="InterPro" id="IPR000859">
    <property type="entry name" value="CUB_dom"/>
</dbReference>
<keyword evidence="7" id="KW-0645">Protease</keyword>
<accession>A0AAD9PWJ3</accession>
<dbReference type="PANTHER" id="PTHR19324:SF33">
    <property type="entry name" value="MUCIN-5AC"/>
    <property type="match status" value="1"/>
</dbReference>
<organism evidence="7 8">
    <name type="scientific">Acropora cervicornis</name>
    <name type="common">Staghorn coral</name>
    <dbReference type="NCBI Taxonomy" id="6130"/>
    <lineage>
        <taxon>Eukaryota</taxon>
        <taxon>Metazoa</taxon>
        <taxon>Cnidaria</taxon>
        <taxon>Anthozoa</taxon>
        <taxon>Hexacorallia</taxon>
        <taxon>Scleractinia</taxon>
        <taxon>Astrocoeniina</taxon>
        <taxon>Acroporidae</taxon>
        <taxon>Acropora</taxon>
    </lineage>
</organism>
<feature type="domain" description="CUB" evidence="6">
    <location>
        <begin position="560"/>
        <end position="677"/>
    </location>
</feature>
<comment type="caution">
    <text evidence="7">The sequence shown here is derived from an EMBL/GenBank/DDBJ whole genome shotgun (WGS) entry which is preliminary data.</text>
</comment>
<keyword evidence="4" id="KW-0812">Transmembrane</keyword>
<dbReference type="SMART" id="SM00042">
    <property type="entry name" value="CUB"/>
    <property type="match status" value="2"/>
</dbReference>
<feature type="disulfide bond" evidence="2">
    <location>
        <begin position="560"/>
        <end position="587"/>
    </location>
</feature>
<comment type="caution">
    <text evidence="2">Lacks conserved residue(s) required for the propagation of feature annotation.</text>
</comment>